<evidence type="ECO:0000259" key="1">
    <source>
        <dbReference type="PROSITE" id="PS01124"/>
    </source>
</evidence>
<keyword evidence="3" id="KW-1185">Reference proteome</keyword>
<dbReference type="AlphaFoldDB" id="A0A6I8LUD1"/>
<feature type="domain" description="HTH araC/xylS-type" evidence="1">
    <location>
        <begin position="1"/>
        <end position="31"/>
    </location>
</feature>
<proteinExistence type="predicted"/>
<dbReference type="Gene3D" id="1.10.10.60">
    <property type="entry name" value="Homeodomain-like"/>
    <property type="match status" value="1"/>
</dbReference>
<evidence type="ECO:0000313" key="3">
    <source>
        <dbReference type="Proteomes" id="UP000399805"/>
    </source>
</evidence>
<dbReference type="EMBL" id="CABVGP010000002">
    <property type="protein sequence ID" value="VVJ21644.1"/>
    <property type="molecule type" value="Genomic_DNA"/>
</dbReference>
<evidence type="ECO:0000313" key="2">
    <source>
        <dbReference type="EMBL" id="VVJ21644.1"/>
    </source>
</evidence>
<dbReference type="RefSeq" id="WP_241867108.1">
    <property type="nucleotide sequence ID" value="NZ_CABVGP010000002.1"/>
</dbReference>
<name>A0A6I8LUD1_9PSEU</name>
<accession>A0A6I8LUD1</accession>
<sequence length="39" mass="4570">MAYRWGFSNPGRFAADYRHAYGLPPSHTLRYPVRGREDT</sequence>
<reference evidence="2 3" key="1">
    <citation type="submission" date="2019-09" db="EMBL/GenBank/DDBJ databases">
        <authorList>
            <person name="Leyn A S."/>
        </authorList>
    </citation>
    <scope>NUCLEOTIDE SEQUENCE [LARGE SCALE GENOMIC DNA]</scope>
    <source>
        <strain evidence="2">AA231_1</strain>
    </source>
</reference>
<dbReference type="GO" id="GO:0043565">
    <property type="term" value="F:sequence-specific DNA binding"/>
    <property type="evidence" value="ECO:0007669"/>
    <property type="project" value="InterPro"/>
</dbReference>
<dbReference type="Proteomes" id="UP000399805">
    <property type="component" value="Unassembled WGS sequence"/>
</dbReference>
<organism evidence="2 3">
    <name type="scientific">Amycolatopsis camponoti</name>
    <dbReference type="NCBI Taxonomy" id="2606593"/>
    <lineage>
        <taxon>Bacteria</taxon>
        <taxon>Bacillati</taxon>
        <taxon>Actinomycetota</taxon>
        <taxon>Actinomycetes</taxon>
        <taxon>Pseudonocardiales</taxon>
        <taxon>Pseudonocardiaceae</taxon>
        <taxon>Amycolatopsis</taxon>
    </lineage>
</organism>
<gene>
    <name evidence="2" type="ORF">AA23TX_06665</name>
</gene>
<dbReference type="PROSITE" id="PS01124">
    <property type="entry name" value="HTH_ARAC_FAMILY_2"/>
    <property type="match status" value="1"/>
</dbReference>
<dbReference type="InterPro" id="IPR018060">
    <property type="entry name" value="HTH_AraC"/>
</dbReference>
<protein>
    <recommendedName>
        <fullName evidence="1">HTH araC/xylS-type domain-containing protein</fullName>
    </recommendedName>
</protein>
<dbReference type="GO" id="GO:0003700">
    <property type="term" value="F:DNA-binding transcription factor activity"/>
    <property type="evidence" value="ECO:0007669"/>
    <property type="project" value="InterPro"/>
</dbReference>